<dbReference type="eggNOG" id="COG3119">
    <property type="taxonomic scope" value="Bacteria"/>
</dbReference>
<keyword evidence="4" id="KW-0106">Calcium</keyword>
<evidence type="ECO:0000259" key="5">
    <source>
        <dbReference type="Pfam" id="PF00884"/>
    </source>
</evidence>
<dbReference type="Gene3D" id="3.40.720.10">
    <property type="entry name" value="Alkaline Phosphatase, subunit A"/>
    <property type="match status" value="1"/>
</dbReference>
<evidence type="ECO:0000256" key="1">
    <source>
        <dbReference type="ARBA" id="ARBA00008779"/>
    </source>
</evidence>
<dbReference type="InterPro" id="IPR050738">
    <property type="entry name" value="Sulfatase"/>
</dbReference>
<proteinExistence type="inferred from homology"/>
<dbReference type="CDD" id="cd16027">
    <property type="entry name" value="SGSH"/>
    <property type="match status" value="1"/>
</dbReference>
<keyword evidence="3" id="KW-0378">Hydrolase</keyword>
<dbReference type="KEGG" id="ipa:Isop_2726"/>
<dbReference type="InterPro" id="IPR017850">
    <property type="entry name" value="Alkaline_phosphatase_core_sf"/>
</dbReference>
<evidence type="ECO:0000256" key="3">
    <source>
        <dbReference type="ARBA" id="ARBA00022801"/>
    </source>
</evidence>
<keyword evidence="2" id="KW-0479">Metal-binding</keyword>
<dbReference type="eggNOG" id="COG1413">
    <property type="taxonomic scope" value="Bacteria"/>
</dbReference>
<dbReference type="PANTHER" id="PTHR42693:SF53">
    <property type="entry name" value="ENDO-4-O-SULFATASE"/>
    <property type="match status" value="1"/>
</dbReference>
<dbReference type="AlphaFoldDB" id="E8R0G2"/>
<dbReference type="RefSeq" id="WP_013565582.1">
    <property type="nucleotide sequence ID" value="NC_014962.1"/>
</dbReference>
<dbReference type="STRING" id="575540.Isop_2726"/>
<evidence type="ECO:0000313" key="6">
    <source>
        <dbReference type="EMBL" id="ADV63294.1"/>
    </source>
</evidence>
<protein>
    <submittedName>
        <fullName evidence="6">Sulfatase</fullName>
    </submittedName>
</protein>
<gene>
    <name evidence="6" type="ordered locus">Isop_2726</name>
</gene>
<sequence>MPGPCDSGSTRSIWLRFAAFSSLVVGLIGVGQVHGAGPVAPSRPASEPSQRPHVLWISLEDISPDLGCYGDPYAITPLFDQLARRGVRYTQAFAHAPVCAPARHGIITGRFPTSNGGHQMRCQSIPPASVRCLSEHLRAQGYFTTNNSKTDYQFQPPVTAWDQNSNQAHWRGRREGQPFFAVFNFTNTHESQARNPSEETQRLVAALPTDKRHDPAKAILPPYYPDTPVVRRNWANYYDTITAVEAKIQAILDELEADGLTEETIIWIWSDHGRGLPRGKRWLYDSGLRVPLIVIVPEKWRTYAFGARAAQLAPGTTCDDLVSFLDFAPTMVSLCGGPMPESFQGRAFLGPQATTPPRAFIYAARDRMDERLDMSRAVSDGRYKYIRNFLPDVPQGQILGYMELMPIMREWRRLGAQGGLNPVQATFLTAPKPVEELYDTQTDPHEIRNLAADPAQRQRREQMRAELRRWMLETRDLGIIPEPILNARQRPGDQIEPTRPPQLISIIKQEDVNAGKHRLTYGLASPTEGGSIAYRVVETVGHAEAPKSDDWSLAVRDPNPIVTFHGEHVFLHRATVEPGQTIEAKAIRIGFTESPVVRFEPDSDLATQTPILHPDRRGADVVTANDDFEGWLDLLDRLTLAPPEEARAARVEALESADPVRRWWAARAERFEPIDEACAEALIARTRPLITRLEHEQDLAVRIQLAWSLGRLSAALPEDGPERRSLERRCFEELKAILDDPEALASHKHHVLLAFDDLGDLARPLIGRLETISREGTEYPKRVAQSLLTRLTGATFPD</sequence>
<dbReference type="InterPro" id="IPR024607">
    <property type="entry name" value="Sulfatase_CS"/>
</dbReference>
<dbReference type="Proteomes" id="UP000008631">
    <property type="component" value="Chromosome"/>
</dbReference>
<evidence type="ECO:0000256" key="4">
    <source>
        <dbReference type="ARBA" id="ARBA00022837"/>
    </source>
</evidence>
<accession>E8R0G2</accession>
<dbReference type="PANTHER" id="PTHR42693">
    <property type="entry name" value="ARYLSULFATASE FAMILY MEMBER"/>
    <property type="match status" value="1"/>
</dbReference>
<dbReference type="HOGENOM" id="CLU_006332_7_2_0"/>
<evidence type="ECO:0000256" key="2">
    <source>
        <dbReference type="ARBA" id="ARBA00022723"/>
    </source>
</evidence>
<dbReference type="InParanoid" id="E8R0G2"/>
<organism evidence="6 7">
    <name type="scientific">Isosphaera pallida (strain ATCC 43644 / DSM 9630 / IS1B)</name>
    <dbReference type="NCBI Taxonomy" id="575540"/>
    <lineage>
        <taxon>Bacteria</taxon>
        <taxon>Pseudomonadati</taxon>
        <taxon>Planctomycetota</taxon>
        <taxon>Planctomycetia</taxon>
        <taxon>Isosphaerales</taxon>
        <taxon>Isosphaeraceae</taxon>
        <taxon>Isosphaera</taxon>
    </lineage>
</organism>
<dbReference type="EMBL" id="CP002353">
    <property type="protein sequence ID" value="ADV63294.1"/>
    <property type="molecule type" value="Genomic_DNA"/>
</dbReference>
<reference evidence="6 7" key="2">
    <citation type="journal article" date="2011" name="Stand. Genomic Sci.">
        <title>Complete genome sequence of Isosphaera pallida type strain (IS1B).</title>
        <authorList>
            <consortium name="US DOE Joint Genome Institute (JGI-PGF)"/>
            <person name="Goker M."/>
            <person name="Cleland D."/>
            <person name="Saunders E."/>
            <person name="Lapidus A."/>
            <person name="Nolan M."/>
            <person name="Lucas S."/>
            <person name="Hammon N."/>
            <person name="Deshpande S."/>
            <person name="Cheng J.F."/>
            <person name="Tapia R."/>
            <person name="Han C."/>
            <person name="Goodwin L."/>
            <person name="Pitluck S."/>
            <person name="Liolios K."/>
            <person name="Pagani I."/>
            <person name="Ivanova N."/>
            <person name="Mavromatis K."/>
            <person name="Pati A."/>
            <person name="Chen A."/>
            <person name="Palaniappan K."/>
            <person name="Land M."/>
            <person name="Hauser L."/>
            <person name="Chang Y.J."/>
            <person name="Jeffries C.D."/>
            <person name="Detter J.C."/>
            <person name="Beck B."/>
            <person name="Woyke T."/>
            <person name="Bristow J."/>
            <person name="Eisen J.A."/>
            <person name="Markowitz V."/>
            <person name="Hugenholtz P."/>
            <person name="Kyrpides N.C."/>
            <person name="Klenk H.P."/>
        </authorList>
    </citation>
    <scope>NUCLEOTIDE SEQUENCE [LARGE SCALE GENOMIC DNA]</scope>
    <source>
        <strain evidence="7">ATCC 43644 / DSM 9630 / IS1B</strain>
    </source>
</reference>
<evidence type="ECO:0000313" key="7">
    <source>
        <dbReference type="Proteomes" id="UP000008631"/>
    </source>
</evidence>
<dbReference type="GO" id="GO:0046872">
    <property type="term" value="F:metal ion binding"/>
    <property type="evidence" value="ECO:0007669"/>
    <property type="project" value="UniProtKB-KW"/>
</dbReference>
<reference key="1">
    <citation type="submission" date="2010-11" db="EMBL/GenBank/DDBJ databases">
        <title>The complete sequence of chromosome of Isophaera pallida ATCC 43644.</title>
        <authorList>
            <consortium name="US DOE Joint Genome Institute (JGI-PGF)"/>
            <person name="Lucas S."/>
            <person name="Copeland A."/>
            <person name="Lapidus A."/>
            <person name="Bruce D."/>
            <person name="Goodwin L."/>
            <person name="Pitluck S."/>
            <person name="Kyrpides N."/>
            <person name="Mavromatis K."/>
            <person name="Pagani I."/>
            <person name="Ivanova N."/>
            <person name="Saunders E."/>
            <person name="Brettin T."/>
            <person name="Detter J.C."/>
            <person name="Han C."/>
            <person name="Tapia R."/>
            <person name="Land M."/>
            <person name="Hauser L."/>
            <person name="Markowitz V."/>
            <person name="Cheng J.-F."/>
            <person name="Hugenholtz P."/>
            <person name="Woyke T."/>
            <person name="Wu D."/>
            <person name="Eisen J.A."/>
        </authorList>
    </citation>
    <scope>NUCLEOTIDE SEQUENCE</scope>
    <source>
        <strain>ATCC 43644</strain>
    </source>
</reference>
<dbReference type="InterPro" id="IPR000917">
    <property type="entry name" value="Sulfatase_N"/>
</dbReference>
<dbReference type="GO" id="GO:0004065">
    <property type="term" value="F:arylsulfatase activity"/>
    <property type="evidence" value="ECO:0007669"/>
    <property type="project" value="TreeGrafter"/>
</dbReference>
<dbReference type="Pfam" id="PF00884">
    <property type="entry name" value="Sulfatase"/>
    <property type="match status" value="1"/>
</dbReference>
<feature type="domain" description="Sulfatase N-terminal" evidence="5">
    <location>
        <begin position="52"/>
        <end position="336"/>
    </location>
</feature>
<dbReference type="SUPFAM" id="SSF53649">
    <property type="entry name" value="Alkaline phosphatase-like"/>
    <property type="match status" value="1"/>
</dbReference>
<dbReference type="PROSITE" id="PS00523">
    <property type="entry name" value="SULFATASE_1"/>
    <property type="match status" value="1"/>
</dbReference>
<name>E8R0G2_ISOPI</name>
<keyword evidence="7" id="KW-1185">Reference proteome</keyword>
<comment type="similarity">
    <text evidence="1">Belongs to the sulfatase family.</text>
</comment>
<dbReference type="OrthoDB" id="9763613at2"/>